<dbReference type="Gene3D" id="3.40.190.10">
    <property type="entry name" value="Periplasmic binding protein-like II"/>
    <property type="match status" value="1"/>
</dbReference>
<accession>A0A8E2QZP3</accession>
<dbReference type="PROSITE" id="PS51257">
    <property type="entry name" value="PROKAR_LIPOPROTEIN"/>
    <property type="match status" value="1"/>
</dbReference>
<comment type="caution">
    <text evidence="1">The sequence shown here is derived from an EMBL/GenBank/DDBJ whole genome shotgun (WGS) entry which is preliminary data.</text>
</comment>
<protein>
    <submittedName>
        <fullName evidence="1">sn-glycerol-3-phosphate ABC transporter substrate-binding protein</fullName>
    </submittedName>
</protein>
<reference evidence="1 2" key="1">
    <citation type="submission" date="2017-11" db="EMBL/GenBank/DDBJ databases">
        <title>Genome sequence of Entomoplasma ellychniae ELCN-1 (ATCC 43707).</title>
        <authorList>
            <person name="Lo W.-S."/>
            <person name="Gasparich G.E."/>
            <person name="Kuo C.-H."/>
        </authorList>
    </citation>
    <scope>NUCLEOTIDE SEQUENCE [LARGE SCALE GENOMIC DNA]</scope>
    <source>
        <strain evidence="1 2">ELCN-1</strain>
    </source>
</reference>
<dbReference type="NCBIfam" id="NF038029">
    <property type="entry name" value="LP_plasma"/>
    <property type="match status" value="1"/>
</dbReference>
<organism evidence="1 2">
    <name type="scientific">Entomoplasma ellychniae</name>
    <dbReference type="NCBI Taxonomy" id="2114"/>
    <lineage>
        <taxon>Bacteria</taxon>
        <taxon>Bacillati</taxon>
        <taxon>Mycoplasmatota</taxon>
        <taxon>Mollicutes</taxon>
        <taxon>Entomoplasmatales</taxon>
        <taxon>Entomoplasmataceae</taxon>
        <taxon>Entomoplasma</taxon>
    </lineage>
</organism>
<dbReference type="EMBL" id="PHND01000001">
    <property type="protein sequence ID" value="PPE04810.1"/>
    <property type="molecule type" value="Genomic_DNA"/>
</dbReference>
<dbReference type="Proteomes" id="UP000239010">
    <property type="component" value="Unassembled WGS sequence"/>
</dbReference>
<dbReference type="RefSeq" id="WP_104205898.1">
    <property type="nucleotide sequence ID" value="NZ_PHND01000001.1"/>
</dbReference>
<name>A0A8E2QZP3_9MOLU</name>
<gene>
    <name evidence="1" type="primary">ugpB</name>
    <name evidence="1" type="ORF">EELLY_v1c04900</name>
</gene>
<dbReference type="InterPro" id="IPR054816">
    <property type="entry name" value="Lipoprotein_mollicutes-type_CS"/>
</dbReference>
<sequence>MKKLLSIFTATTLTVPASLTAVSCGGVKPEKNAIFLMPQETIGTTSKDKQQGYSDLIDEFNETYAEQINSGEMAKIEARWEKSGNISKNIAAKGNLPDLYVFYGDAVSQFTYSNAKDKVRDMKSSYGSEDEYSKFNDSLITETYLKEGEYQSKQIVLPFGKSVDYSIINVRLLADLQETLIEGQETNKGTIRNILNEYNNTERKLSLGSRPKANEGSYFNKEIANNTYNTLPESDRNSFESILSGVTNIQEIKNIFKDSKNIMTIAKVIKAIYQTNGAIDYNETAFGKSILVTQDQTEIQKLTDLNNSNSHYAFSIDSIENKFFMDWAAENPEKNGSLDITDSKNNFLYNSQTNVNAKNKVTGTDFQIDKNSKSFLKTTALLDDLKNLVDDKLDGQKLDAWKGVFMSKYSTTGGAVYTSKSFVNGTTLVGSGSSAGAYNYTSATLRYETKDANGKTKSNSAYATSNADLITTSSIGNKNDTFMSQGPGIAGFKSNGENADKKEKSVTAFLQYIMQPKQSAQFALKTNYMPATKDGLKIFKEYINGTYNNAEAFAFETLKKDMIENIDKDETKYKFEGFENKIPTLEEINNLSYLRNKISRNIADGVTTYTFENKSEDERVNKLDTLSKEIRNNQDAKFEDLFTPLADASDSSKTNTRATISSINTGFVEDYLSKIAGISNSSKTNYESKPILVASSPSPIGTEFRDAIKQATIETQGSSIMYKKGAKFADLLNYESASNLDVTKLAYHILTHDGGDILKKITIKNK</sequence>
<proteinExistence type="predicted"/>
<evidence type="ECO:0000313" key="2">
    <source>
        <dbReference type="Proteomes" id="UP000239010"/>
    </source>
</evidence>
<dbReference type="AlphaFoldDB" id="A0A8E2QZP3"/>
<evidence type="ECO:0000313" key="1">
    <source>
        <dbReference type="EMBL" id="PPE04810.1"/>
    </source>
</evidence>
<keyword evidence="2" id="KW-1185">Reference proteome</keyword>